<gene>
    <name evidence="1" type="ORF">GN958_ATG19576</name>
</gene>
<sequence length="230" mass="25320">MLLQLITRRYRKILDPVSGQPCYYDSVSGTATWFKPAVFGECDLALVDDSTVSPSERRQSTLVSPRFSALYSVRKLPRISERVVSSDINEDYSVYGKCHAMKLLRVCSGCGEPVAPEKNCANYRMMRTRKSTTPPRNTSSTTTARPVAKWENPALLSRRPMKPSTSYSHSCAVPSHDLNSTVFYVLESVLSGCKVLPAATGTPKQRGGLALIVAALKKTLLPQAVLIHPQ</sequence>
<dbReference type="EMBL" id="JAACNO010002744">
    <property type="protein sequence ID" value="KAF4131235.1"/>
    <property type="molecule type" value="Genomic_DNA"/>
</dbReference>
<dbReference type="Proteomes" id="UP000704712">
    <property type="component" value="Unassembled WGS sequence"/>
</dbReference>
<evidence type="ECO:0000313" key="1">
    <source>
        <dbReference type="EMBL" id="KAF4131235.1"/>
    </source>
</evidence>
<organism evidence="1 2">
    <name type="scientific">Phytophthora infestans</name>
    <name type="common">Potato late blight agent</name>
    <name type="synonym">Botrytis infestans</name>
    <dbReference type="NCBI Taxonomy" id="4787"/>
    <lineage>
        <taxon>Eukaryota</taxon>
        <taxon>Sar</taxon>
        <taxon>Stramenopiles</taxon>
        <taxon>Oomycota</taxon>
        <taxon>Peronosporomycetes</taxon>
        <taxon>Peronosporales</taxon>
        <taxon>Peronosporaceae</taxon>
        <taxon>Phytophthora</taxon>
    </lineage>
</organism>
<accession>A0A8S9TQS9</accession>
<reference evidence="1" key="1">
    <citation type="submission" date="2020-03" db="EMBL/GenBank/DDBJ databases">
        <title>Hybrid Assembly of Korean Phytophthora infestans isolates.</title>
        <authorList>
            <person name="Prokchorchik M."/>
            <person name="Lee Y."/>
            <person name="Seo J."/>
            <person name="Cho J.-H."/>
            <person name="Park Y.-E."/>
            <person name="Jang D.-C."/>
            <person name="Im J.-S."/>
            <person name="Choi J.-G."/>
            <person name="Park H.-J."/>
            <person name="Lee G.-B."/>
            <person name="Lee Y.-G."/>
            <person name="Hong S.-Y."/>
            <person name="Cho K."/>
            <person name="Sohn K.H."/>
        </authorList>
    </citation>
    <scope>NUCLEOTIDE SEQUENCE</scope>
    <source>
        <strain evidence="1">KR_2_A2</strain>
    </source>
</reference>
<protein>
    <recommendedName>
        <fullName evidence="3">WW domain-containing protein</fullName>
    </recommendedName>
</protein>
<name>A0A8S9TQS9_PHYIN</name>
<dbReference type="AlphaFoldDB" id="A0A8S9TQS9"/>
<evidence type="ECO:0000313" key="2">
    <source>
        <dbReference type="Proteomes" id="UP000704712"/>
    </source>
</evidence>
<proteinExistence type="predicted"/>
<comment type="caution">
    <text evidence="1">The sequence shown here is derived from an EMBL/GenBank/DDBJ whole genome shotgun (WGS) entry which is preliminary data.</text>
</comment>
<evidence type="ECO:0008006" key="3">
    <source>
        <dbReference type="Google" id="ProtNLM"/>
    </source>
</evidence>